<dbReference type="PATRIC" id="fig|1297742.4.peg.5038"/>
<dbReference type="EMBL" id="CP012109">
    <property type="protein sequence ID" value="AKQ68081.1"/>
    <property type="molecule type" value="Genomic_DNA"/>
</dbReference>
<dbReference type="SUPFAM" id="SSF48452">
    <property type="entry name" value="TPR-like"/>
    <property type="match status" value="1"/>
</dbReference>
<evidence type="ECO:0000313" key="2">
    <source>
        <dbReference type="EMBL" id="AKQ68081.1"/>
    </source>
</evidence>
<dbReference type="KEGG" id="mym:A176_004993"/>
<dbReference type="Pfam" id="PF13414">
    <property type="entry name" value="TPR_11"/>
    <property type="match status" value="1"/>
</dbReference>
<dbReference type="SMART" id="SM00028">
    <property type="entry name" value="TPR"/>
    <property type="match status" value="6"/>
</dbReference>
<feature type="repeat" description="TPR" evidence="1">
    <location>
        <begin position="73"/>
        <end position="106"/>
    </location>
</feature>
<dbReference type="Pfam" id="PF13174">
    <property type="entry name" value="TPR_6"/>
    <property type="match status" value="1"/>
</dbReference>
<dbReference type="PANTHER" id="PTHR44366:SF1">
    <property type="entry name" value="UDP-N-ACETYLGLUCOSAMINE--PEPTIDE N-ACETYLGLUCOSAMINYLTRANSFERASE 110 KDA SUBUNIT"/>
    <property type="match status" value="1"/>
</dbReference>
<name>A0A0H4WXE7_9BACT</name>
<dbReference type="Pfam" id="PF13432">
    <property type="entry name" value="TPR_16"/>
    <property type="match status" value="2"/>
</dbReference>
<reference evidence="2 3" key="1">
    <citation type="journal article" date="2016" name="PLoS ONE">
        <title>Complete Genome Sequence and Comparative Genomics of a Novel Myxobacterium Myxococcus hansupus.</title>
        <authorList>
            <person name="Sharma G."/>
            <person name="Narwani T."/>
            <person name="Subramanian S."/>
        </authorList>
    </citation>
    <scope>NUCLEOTIDE SEQUENCE [LARGE SCALE GENOMIC DNA]</scope>
    <source>
        <strain evidence="3">mixupus</strain>
    </source>
</reference>
<dbReference type="PROSITE" id="PS50005">
    <property type="entry name" value="TPR"/>
    <property type="match status" value="4"/>
</dbReference>
<dbReference type="Proteomes" id="UP000009026">
    <property type="component" value="Chromosome"/>
</dbReference>
<dbReference type="Gene3D" id="1.25.40.10">
    <property type="entry name" value="Tetratricopeptide repeat domain"/>
    <property type="match status" value="2"/>
</dbReference>
<organism evidence="2 3">
    <name type="scientific">Pseudomyxococcus hansupus</name>
    <dbReference type="NCBI Taxonomy" id="1297742"/>
    <lineage>
        <taxon>Bacteria</taxon>
        <taxon>Pseudomonadati</taxon>
        <taxon>Myxococcota</taxon>
        <taxon>Myxococcia</taxon>
        <taxon>Myxococcales</taxon>
        <taxon>Cystobacterineae</taxon>
        <taxon>Myxococcaceae</taxon>
        <taxon>Pseudomyxococcus</taxon>
    </lineage>
</organism>
<evidence type="ECO:0000256" key="1">
    <source>
        <dbReference type="PROSITE-ProRule" id="PRU00339"/>
    </source>
</evidence>
<dbReference type="PROSITE" id="PS50293">
    <property type="entry name" value="TPR_REGION"/>
    <property type="match status" value="1"/>
</dbReference>
<dbReference type="STRING" id="1297742.A176_004993"/>
<dbReference type="InterPro" id="IPR019734">
    <property type="entry name" value="TPR_rpt"/>
</dbReference>
<dbReference type="eggNOG" id="COG0457">
    <property type="taxonomic scope" value="Bacteria"/>
</dbReference>
<keyword evidence="3" id="KW-1185">Reference proteome</keyword>
<proteinExistence type="predicted"/>
<dbReference type="OrthoDB" id="5379667at2"/>
<dbReference type="InterPro" id="IPR011990">
    <property type="entry name" value="TPR-like_helical_dom_sf"/>
</dbReference>
<sequence>MEEPLKQLLTLGRGYFEKKQYAQAEQYLAKIVEQNPTFADVFNMLGIIYHDQGQFARAQRAFESALKLNPAYTEAALNLAVIYNDMGKYAEAKEVYQAALSQQKGGPGELDPYVEKKIANMYGEIGDVFASSGVWAKAIEEYRRALALCPQFVDIRLKLGNALRDAGDNAAAILEYEQVITQNPAFLPGHIQYGVALYSAGRRAEAVRVWEDVLARSPDNKSAQMYLNLVKDPGKAEQAG</sequence>
<dbReference type="GO" id="GO:0097363">
    <property type="term" value="F:protein O-acetylglucosaminyltransferase activity"/>
    <property type="evidence" value="ECO:0007669"/>
    <property type="project" value="TreeGrafter"/>
</dbReference>
<protein>
    <submittedName>
        <fullName evidence="2">TPR repeat protein</fullName>
    </submittedName>
</protein>
<feature type="repeat" description="TPR" evidence="1">
    <location>
        <begin position="119"/>
        <end position="152"/>
    </location>
</feature>
<dbReference type="InterPro" id="IPR037919">
    <property type="entry name" value="OGT"/>
</dbReference>
<dbReference type="AlphaFoldDB" id="A0A0H4WXE7"/>
<keyword evidence="1" id="KW-0802">TPR repeat</keyword>
<gene>
    <name evidence="2" type="ORF">A176_004993</name>
</gene>
<dbReference type="GO" id="GO:0006493">
    <property type="term" value="P:protein O-linked glycosylation"/>
    <property type="evidence" value="ECO:0007669"/>
    <property type="project" value="InterPro"/>
</dbReference>
<dbReference type="RefSeq" id="WP_002637339.1">
    <property type="nucleotide sequence ID" value="NZ_CP012109.1"/>
</dbReference>
<accession>A0A0H4WXE7</accession>
<dbReference type="PANTHER" id="PTHR44366">
    <property type="entry name" value="UDP-N-ACETYLGLUCOSAMINE--PEPTIDE N-ACETYLGLUCOSAMINYLTRANSFERASE 110 KDA SUBUNIT"/>
    <property type="match status" value="1"/>
</dbReference>
<feature type="repeat" description="TPR" evidence="1">
    <location>
        <begin position="5"/>
        <end position="38"/>
    </location>
</feature>
<evidence type="ECO:0000313" key="3">
    <source>
        <dbReference type="Proteomes" id="UP000009026"/>
    </source>
</evidence>
<feature type="repeat" description="TPR" evidence="1">
    <location>
        <begin position="39"/>
        <end position="72"/>
    </location>
</feature>